<dbReference type="OrthoDB" id="8063837at2759"/>
<protein>
    <submittedName>
        <fullName evidence="2">Uncharacterized protein</fullName>
    </submittedName>
</protein>
<feature type="chain" id="PRO_5030571733" evidence="1">
    <location>
        <begin position="26"/>
        <end position="159"/>
    </location>
</feature>
<dbReference type="InParanoid" id="A0A7R8UMV8"/>
<evidence type="ECO:0000256" key="1">
    <source>
        <dbReference type="SAM" id="SignalP"/>
    </source>
</evidence>
<reference evidence="2 3" key="1">
    <citation type="submission" date="2020-11" db="EMBL/GenBank/DDBJ databases">
        <authorList>
            <person name="Wallbank WR R."/>
            <person name="Pardo Diaz C."/>
            <person name="Kozak K."/>
            <person name="Martin S."/>
            <person name="Jiggins C."/>
            <person name="Moest M."/>
            <person name="Warren A I."/>
            <person name="Generalovic N T."/>
            <person name="Byers J.R.P. K."/>
            <person name="Montejo-Kovacevich G."/>
            <person name="Yen C E."/>
        </authorList>
    </citation>
    <scope>NUCLEOTIDE SEQUENCE [LARGE SCALE GENOMIC DNA]</scope>
</reference>
<accession>A0A7R8UMV8</accession>
<evidence type="ECO:0000313" key="2">
    <source>
        <dbReference type="EMBL" id="CAD7083620.1"/>
    </source>
</evidence>
<organism evidence="2 3">
    <name type="scientific">Hermetia illucens</name>
    <name type="common">Black soldier fly</name>
    <dbReference type="NCBI Taxonomy" id="343691"/>
    <lineage>
        <taxon>Eukaryota</taxon>
        <taxon>Metazoa</taxon>
        <taxon>Ecdysozoa</taxon>
        <taxon>Arthropoda</taxon>
        <taxon>Hexapoda</taxon>
        <taxon>Insecta</taxon>
        <taxon>Pterygota</taxon>
        <taxon>Neoptera</taxon>
        <taxon>Endopterygota</taxon>
        <taxon>Diptera</taxon>
        <taxon>Brachycera</taxon>
        <taxon>Stratiomyomorpha</taxon>
        <taxon>Stratiomyidae</taxon>
        <taxon>Hermetiinae</taxon>
        <taxon>Hermetia</taxon>
    </lineage>
</organism>
<dbReference type="EMBL" id="LR899010">
    <property type="protein sequence ID" value="CAD7083620.1"/>
    <property type="molecule type" value="Genomic_DNA"/>
</dbReference>
<keyword evidence="3" id="KW-1185">Reference proteome</keyword>
<dbReference type="AlphaFoldDB" id="A0A7R8UMV8"/>
<evidence type="ECO:0000313" key="3">
    <source>
        <dbReference type="Proteomes" id="UP000594454"/>
    </source>
</evidence>
<gene>
    <name evidence="2" type="ORF">HERILL_LOCUS6568</name>
</gene>
<proteinExistence type="predicted"/>
<feature type="signal peptide" evidence="1">
    <location>
        <begin position="1"/>
        <end position="25"/>
    </location>
</feature>
<name>A0A7R8UMV8_HERIL</name>
<sequence length="159" mass="18218">MVQLIQMRVIVAVSVITLSLRKAEGASSRKICTLEEMRELAANACDHMFMREKRQVSNSLLNSWDTPKGVVNNLRHPSKGVKVRRRDFPEGGYLIIDHKYAKILSQRIEKPKYHVIDWHSKKFVGMNYRSKRANSATIGITYCCTHKCSPLDICLASRK</sequence>
<keyword evidence="1" id="KW-0732">Signal</keyword>
<dbReference type="Proteomes" id="UP000594454">
    <property type="component" value="Chromosome 2"/>
</dbReference>
<dbReference type="FunCoup" id="A0A7R8UMV8">
    <property type="interactions" value="15"/>
</dbReference>